<organism evidence="2 3">
    <name type="scientific">Puccinia coronata f. sp. avenae</name>
    <dbReference type="NCBI Taxonomy" id="200324"/>
    <lineage>
        <taxon>Eukaryota</taxon>
        <taxon>Fungi</taxon>
        <taxon>Dikarya</taxon>
        <taxon>Basidiomycota</taxon>
        <taxon>Pucciniomycotina</taxon>
        <taxon>Pucciniomycetes</taxon>
        <taxon>Pucciniales</taxon>
        <taxon>Pucciniaceae</taxon>
        <taxon>Puccinia</taxon>
    </lineage>
</organism>
<comment type="caution">
    <text evidence="2">The sequence shown here is derived from an EMBL/GenBank/DDBJ whole genome shotgun (WGS) entry which is preliminary data.</text>
</comment>
<feature type="region of interest" description="Disordered" evidence="1">
    <location>
        <begin position="183"/>
        <end position="224"/>
    </location>
</feature>
<evidence type="ECO:0000313" key="2">
    <source>
        <dbReference type="EMBL" id="PLW14637.1"/>
    </source>
</evidence>
<name>A0A2N5SN18_9BASI</name>
<evidence type="ECO:0000256" key="1">
    <source>
        <dbReference type="SAM" id="MobiDB-lite"/>
    </source>
</evidence>
<protein>
    <submittedName>
        <fullName evidence="2">Uncharacterized protein</fullName>
    </submittedName>
</protein>
<dbReference type="AlphaFoldDB" id="A0A2N5SN18"/>
<feature type="region of interest" description="Disordered" evidence="1">
    <location>
        <begin position="1"/>
        <end position="24"/>
    </location>
</feature>
<gene>
    <name evidence="2" type="ORF">PCASD_19909</name>
</gene>
<feature type="compositionally biased region" description="Polar residues" evidence="1">
    <location>
        <begin position="192"/>
        <end position="205"/>
    </location>
</feature>
<reference evidence="2 3" key="1">
    <citation type="submission" date="2017-11" db="EMBL/GenBank/DDBJ databases">
        <title>De novo assembly and phasing of dikaryotic genomes from two isolates of Puccinia coronata f. sp. avenae, the causal agent of oat crown rust.</title>
        <authorList>
            <person name="Miller M.E."/>
            <person name="Zhang Y."/>
            <person name="Omidvar V."/>
            <person name="Sperschneider J."/>
            <person name="Schwessinger B."/>
            <person name="Raley C."/>
            <person name="Palmer J.M."/>
            <person name="Garnica D."/>
            <person name="Upadhyaya N."/>
            <person name="Rathjen J."/>
            <person name="Taylor J.M."/>
            <person name="Park R.F."/>
            <person name="Dodds P.N."/>
            <person name="Hirsch C.D."/>
            <person name="Kianian S.F."/>
            <person name="Figueroa M."/>
        </authorList>
    </citation>
    <scope>NUCLEOTIDE SEQUENCE [LARGE SCALE GENOMIC DNA]</scope>
    <source>
        <strain evidence="2">12SD80</strain>
    </source>
</reference>
<dbReference type="Proteomes" id="UP000235392">
    <property type="component" value="Unassembled WGS sequence"/>
</dbReference>
<feature type="compositionally biased region" description="Polar residues" evidence="1">
    <location>
        <begin position="1"/>
        <end position="23"/>
    </location>
</feature>
<proteinExistence type="predicted"/>
<evidence type="ECO:0000313" key="3">
    <source>
        <dbReference type="Proteomes" id="UP000235392"/>
    </source>
</evidence>
<sequence length="224" mass="23955">MPHATPSSCRASASTNTHRSSSPYPLKSCCRALAHMAPIKQPAFVGSHGQPIVIDNPVLAPAAELPTFHSFQAPPGLGSPILCPEIPCPGLDSPGFRPETLRPANLASPVFSSDEENHFVDQLTSPAYQPASPACAFPNGDGQFAGNPGPFLVHQAMIGNGWAPAPEFHHQVWCSIPAPMPKRINNKEELHQQQAGNTDDGSSTRSGHRGKKGKKDQEEERPRP</sequence>
<dbReference type="EMBL" id="PGCI01000818">
    <property type="protein sequence ID" value="PLW14637.1"/>
    <property type="molecule type" value="Genomic_DNA"/>
</dbReference>
<feature type="compositionally biased region" description="Basic and acidic residues" evidence="1">
    <location>
        <begin position="215"/>
        <end position="224"/>
    </location>
</feature>
<accession>A0A2N5SN18</accession>